<dbReference type="PROSITE" id="PS50003">
    <property type="entry name" value="PH_DOMAIN"/>
    <property type="match status" value="1"/>
</dbReference>
<dbReference type="EMBL" id="OU900096">
    <property type="protein sequence ID" value="CAG9860763.1"/>
    <property type="molecule type" value="Genomic_DNA"/>
</dbReference>
<dbReference type="Proteomes" id="UP001153712">
    <property type="component" value="Chromosome 3"/>
</dbReference>
<sequence length="584" mass="67228">MNDRSNYQFTNNKGRCNSLILDQNSRRSSFYKTNSYQSSREYIHNKPTMGMTALLKKAHIDCTDSFIIHNIIINEYKDKLNYICNKMYRRRLCRRSESEDDYSENSNLQRYSPISLSSNLVDDSSTVFEYHQADLTEYSVDDFSDSCNNNDDTSNSFFEYDPNKFLATAIGDLGNFDPEYITPVEDNSQLYEDSIQTSNVSCLISKANSTESSTEGENKSEDVLEQYQEELFKQNLILCQTFKALDVCKTSKMHFFGRERLEAEKIFLVAKLAKEALVNKINALSSDLRCNTSQRGCKGEVRISKILFKFKELDSRHDDFNEHFLVVLLSGTKVLASKLLKEHKGALEIYQHFNFQNLSEDFEISIFVFSLGLRTEDRKNRKSHIGCLRSKSIFRCKKQPKLPKISSGTSEQLFVLVGSSHLTKSDLSNVRNNKLNLELEQGYLCPYLQPDFQLHIDTGMELTNKFTGFLSVGIRCGNRGLTWNKRWCVLDGCFLKYWNYPCEESTRPLNEIDLRLCTTRKVVLAERSACARPKTLALPVKQPDTGESKRFFLSADTNEDLRKWEAELNFVIGSLSVWRGAKES</sequence>
<dbReference type="Pfam" id="PF00169">
    <property type="entry name" value="PH"/>
    <property type="match status" value="1"/>
</dbReference>
<dbReference type="InterPro" id="IPR012966">
    <property type="entry name" value="AHD"/>
</dbReference>
<feature type="domain" description="PH" evidence="1">
    <location>
        <begin position="463"/>
        <end position="573"/>
    </location>
</feature>
<dbReference type="AlphaFoldDB" id="A0A9N9XSY4"/>
<dbReference type="GO" id="GO:0000915">
    <property type="term" value="P:actomyosin contractile ring assembly"/>
    <property type="evidence" value="ECO:0007669"/>
    <property type="project" value="TreeGrafter"/>
</dbReference>
<name>A0A9N9XSY4_PHYSR</name>
<dbReference type="Gene3D" id="2.30.29.30">
    <property type="entry name" value="Pleckstrin-homology domain (PH domain)/Phosphotyrosine-binding domain (PTB)"/>
    <property type="match status" value="1"/>
</dbReference>
<dbReference type="PANTHER" id="PTHR21538:SF23">
    <property type="entry name" value="ANILLIN"/>
    <property type="match status" value="1"/>
</dbReference>
<evidence type="ECO:0000313" key="2">
    <source>
        <dbReference type="EMBL" id="CAG9860763.1"/>
    </source>
</evidence>
<accession>A0A9N9XSY4</accession>
<dbReference type="SUPFAM" id="SSF50729">
    <property type="entry name" value="PH domain-like"/>
    <property type="match status" value="1"/>
</dbReference>
<protein>
    <recommendedName>
        <fullName evidence="1">PH domain-containing protein</fullName>
    </recommendedName>
</protein>
<gene>
    <name evidence="2" type="ORF">PHYEVI_LOCUS7112</name>
</gene>
<dbReference type="InterPro" id="IPR001849">
    <property type="entry name" value="PH_domain"/>
</dbReference>
<dbReference type="InterPro" id="IPR051364">
    <property type="entry name" value="Cytokinesis/Rho-signaling"/>
</dbReference>
<evidence type="ECO:0000259" key="1">
    <source>
        <dbReference type="PROSITE" id="PS50003"/>
    </source>
</evidence>
<dbReference type="PANTHER" id="PTHR21538">
    <property type="entry name" value="ANILLIN/RHOTEKIN RTKN"/>
    <property type="match status" value="1"/>
</dbReference>
<dbReference type="InterPro" id="IPR011993">
    <property type="entry name" value="PH-like_dom_sf"/>
</dbReference>
<reference evidence="2" key="1">
    <citation type="submission" date="2022-01" db="EMBL/GenBank/DDBJ databases">
        <authorList>
            <person name="King R."/>
        </authorList>
    </citation>
    <scope>NUCLEOTIDE SEQUENCE</scope>
</reference>
<evidence type="ECO:0000313" key="3">
    <source>
        <dbReference type="Proteomes" id="UP001153712"/>
    </source>
</evidence>
<dbReference type="GO" id="GO:0005826">
    <property type="term" value="C:actomyosin contractile ring"/>
    <property type="evidence" value="ECO:0007669"/>
    <property type="project" value="TreeGrafter"/>
</dbReference>
<dbReference type="SMART" id="SM00233">
    <property type="entry name" value="PH"/>
    <property type="match status" value="1"/>
</dbReference>
<dbReference type="OrthoDB" id="5915976at2759"/>
<keyword evidence="3" id="KW-1185">Reference proteome</keyword>
<organism evidence="2 3">
    <name type="scientific">Phyllotreta striolata</name>
    <name type="common">Striped flea beetle</name>
    <name type="synonym">Crioceris striolata</name>
    <dbReference type="NCBI Taxonomy" id="444603"/>
    <lineage>
        <taxon>Eukaryota</taxon>
        <taxon>Metazoa</taxon>
        <taxon>Ecdysozoa</taxon>
        <taxon>Arthropoda</taxon>
        <taxon>Hexapoda</taxon>
        <taxon>Insecta</taxon>
        <taxon>Pterygota</taxon>
        <taxon>Neoptera</taxon>
        <taxon>Endopterygota</taxon>
        <taxon>Coleoptera</taxon>
        <taxon>Polyphaga</taxon>
        <taxon>Cucujiformia</taxon>
        <taxon>Chrysomeloidea</taxon>
        <taxon>Chrysomelidae</taxon>
        <taxon>Galerucinae</taxon>
        <taxon>Alticini</taxon>
        <taxon>Phyllotreta</taxon>
    </lineage>
</organism>
<dbReference type="GO" id="GO:0031106">
    <property type="term" value="P:septin ring organization"/>
    <property type="evidence" value="ECO:0007669"/>
    <property type="project" value="TreeGrafter"/>
</dbReference>
<proteinExistence type="predicted"/>
<dbReference type="Pfam" id="PF08174">
    <property type="entry name" value="Anillin"/>
    <property type="match status" value="1"/>
</dbReference>
<dbReference type="GO" id="GO:0000281">
    <property type="term" value="P:mitotic cytokinesis"/>
    <property type="evidence" value="ECO:0007669"/>
    <property type="project" value="TreeGrafter"/>
</dbReference>